<gene>
    <name evidence="1" type="ORF">CGC54_04980</name>
</gene>
<proteinExistence type="predicted"/>
<dbReference type="AlphaFoldDB" id="A0AAC9Z2K1"/>
<reference evidence="2" key="1">
    <citation type="submission" date="2017-06" db="EMBL/GenBank/DDBJ databases">
        <title>Capnocytophaga spp. assemblies.</title>
        <authorList>
            <person name="Gulvik C.A."/>
        </authorList>
    </citation>
    <scope>NUCLEOTIDE SEQUENCE [LARGE SCALE GENOMIC DNA]</scope>
    <source>
        <strain evidence="2">H3936</strain>
    </source>
</reference>
<dbReference type="EMBL" id="CP022389">
    <property type="protein sequence ID" value="ATA93734.1"/>
    <property type="molecule type" value="Genomic_DNA"/>
</dbReference>
<dbReference type="RefSeq" id="WP_095918775.1">
    <property type="nucleotide sequence ID" value="NZ_CP022389.1"/>
</dbReference>
<name>A0AAC9Z2K1_9FLAO</name>
<sequence length="82" mass="9553">MCLYGETKNISYICTIHSIEKQESKFVEVFHQSEKPNRETKYLFIVVKSFANKSNIPLTPVKTLTERQNTLFTAMKHSDINI</sequence>
<dbReference type="Proteomes" id="UP000243753">
    <property type="component" value="Chromosome"/>
</dbReference>
<accession>A0AAC9Z2K1</accession>
<organism evidence="1 2">
    <name type="scientific">Capnocytophaga canimorsus</name>
    <dbReference type="NCBI Taxonomy" id="28188"/>
    <lineage>
        <taxon>Bacteria</taxon>
        <taxon>Pseudomonadati</taxon>
        <taxon>Bacteroidota</taxon>
        <taxon>Flavobacteriia</taxon>
        <taxon>Flavobacteriales</taxon>
        <taxon>Flavobacteriaceae</taxon>
        <taxon>Capnocytophaga</taxon>
    </lineage>
</organism>
<evidence type="ECO:0000313" key="1">
    <source>
        <dbReference type="EMBL" id="ATA93734.1"/>
    </source>
</evidence>
<protein>
    <submittedName>
        <fullName evidence="1">Uncharacterized protein</fullName>
    </submittedName>
</protein>
<evidence type="ECO:0000313" key="2">
    <source>
        <dbReference type="Proteomes" id="UP000243753"/>
    </source>
</evidence>